<keyword evidence="3" id="KW-0862">Zinc</keyword>
<evidence type="ECO:0000313" key="8">
    <source>
        <dbReference type="Proteomes" id="UP000095751"/>
    </source>
</evidence>
<name>A0A1E7FUD5_9STRA</name>
<sequence length="422" mass="49116">MVIQSEVRMGRLEDWIFLVETLTDDDGELLLSKFDDEENEEEYSEEYSEEYTDSEIPRRANTLKNRLEEFLGRAVPDQNFVDDLQNHATNTMGIAISRITQTWSLPTIIPDAQRSLSEHTSIMTQKVNFLVTIYKKMLESNKWKKLHMSSYKAVNNILLKIIALAEQYSHHPNDFVKTSIHFEVKSFITNCSRNTWQIMMRTTDGISSHRDAKLTVFPTSFLVPSMRKLGMMDVLDDNWMMYGGWSQVGVELGRRAQKSMIWKNSRNSLRCRMWANNGTTSTTRSMPPAQQCFQYFSKCSVSECSSIETSKKPHKHRCIKCWYFHFCSDTCKRYATMMNLHDCTFIPPKMVQLIKGETESYLGLKNDDHNDSTNMCNFCSTNKIDLTGNVLHQCSKCQAVAYCDRKCQAWDWPDHKQRCKKK</sequence>
<evidence type="ECO:0000256" key="4">
    <source>
        <dbReference type="PROSITE-ProRule" id="PRU00134"/>
    </source>
</evidence>
<dbReference type="Gene3D" id="6.10.140.2220">
    <property type="match status" value="1"/>
</dbReference>
<reference evidence="7 8" key="1">
    <citation type="submission" date="2016-09" db="EMBL/GenBank/DDBJ databases">
        <title>Extensive genetic diversity and differential bi-allelic expression allows diatom success in the polar Southern Ocean.</title>
        <authorList>
            <consortium name="DOE Joint Genome Institute"/>
            <person name="Mock T."/>
            <person name="Otillar R.P."/>
            <person name="Strauss J."/>
            <person name="Dupont C."/>
            <person name="Frickenhaus S."/>
            <person name="Maumus F."/>
            <person name="Mcmullan M."/>
            <person name="Sanges R."/>
            <person name="Schmutz J."/>
            <person name="Toseland A."/>
            <person name="Valas R."/>
            <person name="Veluchamy A."/>
            <person name="Ward B.J."/>
            <person name="Allen A."/>
            <person name="Barry K."/>
            <person name="Falciatore A."/>
            <person name="Ferrante M."/>
            <person name="Fortunato A.E."/>
            <person name="Gloeckner G."/>
            <person name="Gruber A."/>
            <person name="Hipkin R."/>
            <person name="Janech M."/>
            <person name="Kroth P."/>
            <person name="Leese F."/>
            <person name="Lindquist E."/>
            <person name="Lyon B.R."/>
            <person name="Martin J."/>
            <person name="Mayer C."/>
            <person name="Parker M."/>
            <person name="Quesneville H."/>
            <person name="Raymond J."/>
            <person name="Uhlig C."/>
            <person name="Valentin K.U."/>
            <person name="Worden A.Z."/>
            <person name="Armbrust E.V."/>
            <person name="Bowler C."/>
            <person name="Green B."/>
            <person name="Moulton V."/>
            <person name="Van Oosterhout C."/>
            <person name="Grigoriev I."/>
        </authorList>
    </citation>
    <scope>NUCLEOTIDE SEQUENCE [LARGE SCALE GENOMIC DNA]</scope>
    <source>
        <strain evidence="7 8">CCMP1102</strain>
    </source>
</reference>
<dbReference type="AlphaFoldDB" id="A0A1E7FUD5"/>
<dbReference type="GO" id="GO:0008270">
    <property type="term" value="F:zinc ion binding"/>
    <property type="evidence" value="ECO:0007669"/>
    <property type="project" value="UniProtKB-KW"/>
</dbReference>
<feature type="domain" description="MYND-type" evidence="6">
    <location>
        <begin position="376"/>
        <end position="419"/>
    </location>
</feature>
<proteinExistence type="predicted"/>
<dbReference type="PROSITE" id="PS01360">
    <property type="entry name" value="ZF_MYND_1"/>
    <property type="match status" value="1"/>
</dbReference>
<dbReference type="KEGG" id="fcy:FRACYDRAFT_235079"/>
<dbReference type="PROSITE" id="PS50865">
    <property type="entry name" value="ZF_MYND_2"/>
    <property type="match status" value="1"/>
</dbReference>
<evidence type="ECO:0000259" key="6">
    <source>
        <dbReference type="PROSITE" id="PS50865"/>
    </source>
</evidence>
<dbReference type="OrthoDB" id="432970at2759"/>
<gene>
    <name evidence="7" type="ORF">FRACYDRAFT_235079</name>
</gene>
<dbReference type="InterPro" id="IPR002893">
    <property type="entry name" value="Znf_MYND"/>
</dbReference>
<evidence type="ECO:0000256" key="2">
    <source>
        <dbReference type="ARBA" id="ARBA00022771"/>
    </source>
</evidence>
<dbReference type="SUPFAM" id="SSF144232">
    <property type="entry name" value="HIT/MYND zinc finger-like"/>
    <property type="match status" value="1"/>
</dbReference>
<feature type="compositionally biased region" description="Acidic residues" evidence="5">
    <location>
        <begin position="36"/>
        <end position="53"/>
    </location>
</feature>
<organism evidence="7 8">
    <name type="scientific">Fragilariopsis cylindrus CCMP1102</name>
    <dbReference type="NCBI Taxonomy" id="635003"/>
    <lineage>
        <taxon>Eukaryota</taxon>
        <taxon>Sar</taxon>
        <taxon>Stramenopiles</taxon>
        <taxon>Ochrophyta</taxon>
        <taxon>Bacillariophyta</taxon>
        <taxon>Bacillariophyceae</taxon>
        <taxon>Bacillariophycidae</taxon>
        <taxon>Bacillariales</taxon>
        <taxon>Bacillariaceae</taxon>
        <taxon>Fragilariopsis</taxon>
    </lineage>
</organism>
<keyword evidence="1" id="KW-0479">Metal-binding</keyword>
<accession>A0A1E7FUD5</accession>
<evidence type="ECO:0000256" key="1">
    <source>
        <dbReference type="ARBA" id="ARBA00022723"/>
    </source>
</evidence>
<evidence type="ECO:0000256" key="5">
    <source>
        <dbReference type="SAM" id="MobiDB-lite"/>
    </source>
</evidence>
<protein>
    <recommendedName>
        <fullName evidence="6">MYND-type domain-containing protein</fullName>
    </recommendedName>
</protein>
<dbReference type="Pfam" id="PF01753">
    <property type="entry name" value="zf-MYND"/>
    <property type="match status" value="1"/>
</dbReference>
<dbReference type="EMBL" id="KV784354">
    <property type="protein sequence ID" value="OEU21453.1"/>
    <property type="molecule type" value="Genomic_DNA"/>
</dbReference>
<keyword evidence="2 4" id="KW-0863">Zinc-finger</keyword>
<dbReference type="Proteomes" id="UP000095751">
    <property type="component" value="Unassembled WGS sequence"/>
</dbReference>
<evidence type="ECO:0000256" key="3">
    <source>
        <dbReference type="ARBA" id="ARBA00022833"/>
    </source>
</evidence>
<evidence type="ECO:0000313" key="7">
    <source>
        <dbReference type="EMBL" id="OEU21453.1"/>
    </source>
</evidence>
<keyword evidence="8" id="KW-1185">Reference proteome</keyword>
<dbReference type="InParanoid" id="A0A1E7FUD5"/>
<feature type="region of interest" description="Disordered" evidence="5">
    <location>
        <begin position="36"/>
        <end position="55"/>
    </location>
</feature>